<dbReference type="InterPro" id="IPR008462">
    <property type="entry name" value="CsbD"/>
</dbReference>
<dbReference type="RefSeq" id="WP_307227982.1">
    <property type="nucleotide sequence ID" value="NZ_JAUSVF010000001.1"/>
</dbReference>
<sequence>MNWDMIEGKWTEYRGKAQAQWGKLTDDDLDVVKGRRKELAGRIQVRYGVEKEEAERQIDEWSSRH</sequence>
<organism evidence="3 4">
    <name type="scientific">Pararhizobium capsulatum DSM 1112</name>
    <dbReference type="NCBI Taxonomy" id="1121113"/>
    <lineage>
        <taxon>Bacteria</taxon>
        <taxon>Pseudomonadati</taxon>
        <taxon>Pseudomonadota</taxon>
        <taxon>Alphaproteobacteria</taxon>
        <taxon>Hyphomicrobiales</taxon>
        <taxon>Rhizobiaceae</taxon>
        <taxon>Rhizobium/Agrobacterium group</taxon>
        <taxon>Pararhizobium</taxon>
    </lineage>
</organism>
<evidence type="ECO:0000256" key="1">
    <source>
        <dbReference type="ARBA" id="ARBA00009129"/>
    </source>
</evidence>
<reference evidence="3 4" key="1">
    <citation type="submission" date="2023-07" db="EMBL/GenBank/DDBJ databases">
        <title>Genomic Encyclopedia of Type Strains, Phase IV (KMG-IV): sequencing the most valuable type-strain genomes for metagenomic binning, comparative biology and taxonomic classification.</title>
        <authorList>
            <person name="Goeker M."/>
        </authorList>
    </citation>
    <scope>NUCLEOTIDE SEQUENCE [LARGE SCALE GENOMIC DNA]</scope>
    <source>
        <strain evidence="3 4">DSM 1112</strain>
    </source>
</reference>
<dbReference type="Proteomes" id="UP001230207">
    <property type="component" value="Unassembled WGS sequence"/>
</dbReference>
<evidence type="ECO:0000259" key="2">
    <source>
        <dbReference type="Pfam" id="PF05532"/>
    </source>
</evidence>
<dbReference type="Pfam" id="PF05532">
    <property type="entry name" value="CsbD"/>
    <property type="match status" value="1"/>
</dbReference>
<dbReference type="EMBL" id="JAUSVF010000001">
    <property type="protein sequence ID" value="MDQ0319248.1"/>
    <property type="molecule type" value="Genomic_DNA"/>
</dbReference>
<accession>A0ABU0BLX8</accession>
<feature type="domain" description="CsbD-like" evidence="2">
    <location>
        <begin position="4"/>
        <end position="56"/>
    </location>
</feature>
<dbReference type="SUPFAM" id="SSF69047">
    <property type="entry name" value="Hypothetical protein YjbJ"/>
    <property type="match status" value="1"/>
</dbReference>
<dbReference type="PANTHER" id="PTHR34977">
    <property type="entry name" value="UPF0337 PROTEIN YJBJ"/>
    <property type="match status" value="1"/>
</dbReference>
<dbReference type="Gene3D" id="1.10.1470.10">
    <property type="entry name" value="YjbJ"/>
    <property type="match status" value="1"/>
</dbReference>
<name>A0ABU0BLX8_9HYPH</name>
<protein>
    <submittedName>
        <fullName evidence="3">Uncharacterized protein YjbJ (UPF0337 family)</fullName>
    </submittedName>
</protein>
<comment type="similarity">
    <text evidence="1">Belongs to the UPF0337 (CsbD) family.</text>
</comment>
<evidence type="ECO:0000313" key="4">
    <source>
        <dbReference type="Proteomes" id="UP001230207"/>
    </source>
</evidence>
<keyword evidence="4" id="KW-1185">Reference proteome</keyword>
<dbReference type="InterPro" id="IPR050423">
    <property type="entry name" value="UPF0337_stress_rsp"/>
</dbReference>
<gene>
    <name evidence="3" type="ORF">QO002_001386</name>
</gene>
<comment type="caution">
    <text evidence="3">The sequence shown here is derived from an EMBL/GenBank/DDBJ whole genome shotgun (WGS) entry which is preliminary data.</text>
</comment>
<dbReference type="PIRSF" id="PIRSF039008">
    <property type="entry name" value="YjbJ"/>
    <property type="match status" value="1"/>
</dbReference>
<dbReference type="InterPro" id="IPR036629">
    <property type="entry name" value="YjbJ_sf"/>
</dbReference>
<proteinExistence type="inferred from homology"/>
<dbReference type="PANTHER" id="PTHR34977:SF1">
    <property type="entry name" value="UPF0337 PROTEIN YJBJ"/>
    <property type="match status" value="1"/>
</dbReference>
<dbReference type="InterPro" id="IPR026042">
    <property type="entry name" value="YjbJ"/>
</dbReference>
<evidence type="ECO:0000313" key="3">
    <source>
        <dbReference type="EMBL" id="MDQ0319248.1"/>
    </source>
</evidence>